<evidence type="ECO:0000313" key="3">
    <source>
        <dbReference type="Proteomes" id="UP000001449"/>
    </source>
</evidence>
<dbReference type="GO" id="GO:0005829">
    <property type="term" value="C:cytosol"/>
    <property type="evidence" value="ECO:0000318"/>
    <property type="project" value="GO_Central"/>
</dbReference>
<dbReference type="OMA" id="DQGFHKS"/>
<evidence type="ECO:0000313" key="2">
    <source>
        <dbReference type="EMBL" id="EED92910.1"/>
    </source>
</evidence>
<dbReference type="InterPro" id="IPR003774">
    <property type="entry name" value="AlgH-like"/>
</dbReference>
<dbReference type="HOGENOM" id="CLU_433148_0_0_1"/>
<dbReference type="Proteomes" id="UP000001449">
    <property type="component" value="Chromosome 4"/>
</dbReference>
<proteinExistence type="predicted"/>
<dbReference type="KEGG" id="tps:THAPSDRAFT_4567"/>
<dbReference type="Gene3D" id="3.40.1740.10">
    <property type="entry name" value="VC0467-like"/>
    <property type="match status" value="2"/>
</dbReference>
<reference evidence="2 3" key="2">
    <citation type="journal article" date="2008" name="Nature">
        <title>The Phaeodactylum genome reveals the evolutionary history of diatom genomes.</title>
        <authorList>
            <person name="Bowler C."/>
            <person name="Allen A.E."/>
            <person name="Badger J.H."/>
            <person name="Grimwood J."/>
            <person name="Jabbari K."/>
            <person name="Kuo A."/>
            <person name="Maheswari U."/>
            <person name="Martens C."/>
            <person name="Maumus F."/>
            <person name="Otillar R.P."/>
            <person name="Rayko E."/>
            <person name="Salamov A."/>
            <person name="Vandepoele K."/>
            <person name="Beszteri B."/>
            <person name="Gruber A."/>
            <person name="Heijde M."/>
            <person name="Katinka M."/>
            <person name="Mock T."/>
            <person name="Valentin K."/>
            <person name="Verret F."/>
            <person name="Berges J.A."/>
            <person name="Brownlee C."/>
            <person name="Cadoret J.P."/>
            <person name="Chiovitti A."/>
            <person name="Choi C.J."/>
            <person name="Coesel S."/>
            <person name="De Martino A."/>
            <person name="Detter J.C."/>
            <person name="Durkin C."/>
            <person name="Falciatore A."/>
            <person name="Fournet J."/>
            <person name="Haruta M."/>
            <person name="Huysman M.J."/>
            <person name="Jenkins B.D."/>
            <person name="Jiroutova K."/>
            <person name="Jorgensen R.E."/>
            <person name="Joubert Y."/>
            <person name="Kaplan A."/>
            <person name="Kroger N."/>
            <person name="Kroth P.G."/>
            <person name="La Roche J."/>
            <person name="Lindquist E."/>
            <person name="Lommer M."/>
            <person name="Martin-Jezequel V."/>
            <person name="Lopez P.J."/>
            <person name="Lucas S."/>
            <person name="Mangogna M."/>
            <person name="McGinnis K."/>
            <person name="Medlin L.K."/>
            <person name="Montsant A."/>
            <person name="Oudot-Le Secq M.P."/>
            <person name="Napoli C."/>
            <person name="Obornik M."/>
            <person name="Parker M.S."/>
            <person name="Petit J.L."/>
            <person name="Porcel B.M."/>
            <person name="Poulsen N."/>
            <person name="Robison M."/>
            <person name="Rychlewski L."/>
            <person name="Rynearson T.A."/>
            <person name="Schmutz J."/>
            <person name="Shapiro H."/>
            <person name="Siaut M."/>
            <person name="Stanley M."/>
            <person name="Sussman M.R."/>
            <person name="Taylor A.R."/>
            <person name="Vardi A."/>
            <person name="von Dassow P."/>
            <person name="Vyverman W."/>
            <person name="Willis A."/>
            <person name="Wyrwicz L.S."/>
            <person name="Rokhsar D.S."/>
            <person name="Weissenbach J."/>
            <person name="Armbrust E.V."/>
            <person name="Green B.R."/>
            <person name="Van de Peer Y."/>
            <person name="Grigoriev I.V."/>
        </authorList>
    </citation>
    <scope>NUCLEOTIDE SEQUENCE [LARGE SCALE GENOMIC DNA]</scope>
    <source>
        <strain evidence="2 3">CCMP1335</strain>
    </source>
</reference>
<sequence>MCHCQSKMMGYTLGVVALVSLQLMFPQITSIHAFIAPTTLAAKRRTTSHAIQQRRSLSKSDGEWDDENQFSNNNLKEEDDWRAFRAQLVRSETADTTNTMNGKTDNTSTSRWAYDSGDLVERGSIVLSVPSSDPSANDIDALNNQCYRKSIVLVLDVQQNFIQGIILNRPTNIGVKQGMQFVQPGHGEVFENEIGSCDGSGSSPHRWKVWFGGEVAGPFSEYPQVMCLHSVNTDLGVELSDAVLPGILITSFDGAQRLVDAGEANPSSFWLFCGICGWETSSFYSEMHDEGLWLVVSSDGGTILEELNLQRCEEEDEQAVREECDIDSDSRNAGIHTWEMLMDMIKRGDEATETEDSFGDLMLKEWATSTLSFSIRGEESNMVDTLFSRSVDAVVATDDIDVSEYDPANSMSMEDMPPPNSLVGSMIRASSAERSPFLLADQGFHKSLILIVRDDVDCSEGVILNHMTMESIMLGDGKTCLPVRYGGPMQVSEPIMYLYSNESLDCVGVQMGNSEIYSCTEDEIIESIELGLASADDFLAIQGISVWKKNGGVGGVKGDVDEGFFEIVPSESKSKVWGTLISQRKLSRVNFEDNLALIQRAWVQAGGKRVDDGDGEDTLVFGTDVDVSTLADEALRRWVAVYLLDE</sequence>
<dbReference type="PANTHER" id="PTHR30327:SF1">
    <property type="entry name" value="UPF0301 PROTEIN YQGE"/>
    <property type="match status" value="1"/>
</dbReference>
<dbReference type="RefSeq" id="XP_002289373.1">
    <property type="nucleotide sequence ID" value="XM_002289337.1"/>
</dbReference>
<organism evidence="2 3">
    <name type="scientific">Thalassiosira pseudonana</name>
    <name type="common">Marine diatom</name>
    <name type="synonym">Cyclotella nana</name>
    <dbReference type="NCBI Taxonomy" id="35128"/>
    <lineage>
        <taxon>Eukaryota</taxon>
        <taxon>Sar</taxon>
        <taxon>Stramenopiles</taxon>
        <taxon>Ochrophyta</taxon>
        <taxon>Bacillariophyta</taxon>
        <taxon>Coscinodiscophyceae</taxon>
        <taxon>Thalassiosirophycidae</taxon>
        <taxon>Thalassiosirales</taxon>
        <taxon>Thalassiosiraceae</taxon>
        <taxon>Thalassiosira</taxon>
    </lineage>
</organism>
<feature type="region of interest" description="Disordered" evidence="1">
    <location>
        <begin position="45"/>
        <end position="72"/>
    </location>
</feature>
<dbReference type="PaxDb" id="35128-Thaps4567"/>
<name>B8BZN2_THAPS</name>
<protein>
    <submittedName>
        <fullName evidence="2">Uncharacterized protein</fullName>
    </submittedName>
</protein>
<dbReference type="InParanoid" id="B8BZN2"/>
<dbReference type="Pfam" id="PF02622">
    <property type="entry name" value="DUF179"/>
    <property type="match status" value="2"/>
</dbReference>
<gene>
    <name evidence="2" type="ORF">THAPSDRAFT_4567</name>
</gene>
<accession>B8BZN2</accession>
<dbReference type="eggNOG" id="ENOG502R7VH">
    <property type="taxonomic scope" value="Eukaryota"/>
</dbReference>
<dbReference type="AlphaFoldDB" id="B8BZN2"/>
<dbReference type="PANTHER" id="PTHR30327">
    <property type="entry name" value="UNCHARACTERIZED PROTEIN YQGE"/>
    <property type="match status" value="1"/>
</dbReference>
<dbReference type="SUPFAM" id="SSF143456">
    <property type="entry name" value="VC0467-like"/>
    <property type="match status" value="2"/>
</dbReference>
<evidence type="ECO:0000256" key="1">
    <source>
        <dbReference type="SAM" id="MobiDB-lite"/>
    </source>
</evidence>
<reference evidence="2 3" key="1">
    <citation type="journal article" date="2004" name="Science">
        <title>The genome of the diatom Thalassiosira pseudonana: ecology, evolution, and metabolism.</title>
        <authorList>
            <person name="Armbrust E.V."/>
            <person name="Berges J.A."/>
            <person name="Bowler C."/>
            <person name="Green B.R."/>
            <person name="Martinez D."/>
            <person name="Putnam N.H."/>
            <person name="Zhou S."/>
            <person name="Allen A.E."/>
            <person name="Apt K.E."/>
            <person name="Bechner M."/>
            <person name="Brzezinski M.A."/>
            <person name="Chaal B.K."/>
            <person name="Chiovitti A."/>
            <person name="Davis A.K."/>
            <person name="Demarest M.S."/>
            <person name="Detter J.C."/>
            <person name="Glavina T."/>
            <person name="Goodstein D."/>
            <person name="Hadi M.Z."/>
            <person name="Hellsten U."/>
            <person name="Hildebrand M."/>
            <person name="Jenkins B.D."/>
            <person name="Jurka J."/>
            <person name="Kapitonov V.V."/>
            <person name="Kroger N."/>
            <person name="Lau W.W."/>
            <person name="Lane T.W."/>
            <person name="Larimer F.W."/>
            <person name="Lippmeier J.C."/>
            <person name="Lucas S."/>
            <person name="Medina M."/>
            <person name="Montsant A."/>
            <person name="Obornik M."/>
            <person name="Parker M.S."/>
            <person name="Palenik B."/>
            <person name="Pazour G.J."/>
            <person name="Richardson P.M."/>
            <person name="Rynearson T.A."/>
            <person name="Saito M.A."/>
            <person name="Schwartz D.C."/>
            <person name="Thamatrakoln K."/>
            <person name="Valentin K."/>
            <person name="Vardi A."/>
            <person name="Wilkerson F.P."/>
            <person name="Rokhsar D.S."/>
        </authorList>
    </citation>
    <scope>NUCLEOTIDE SEQUENCE [LARGE SCALE GENOMIC DNA]</scope>
    <source>
        <strain evidence="2 3">CCMP1335</strain>
    </source>
</reference>
<dbReference type="EMBL" id="CM000641">
    <property type="protein sequence ID" value="EED92910.1"/>
    <property type="molecule type" value="Genomic_DNA"/>
</dbReference>
<keyword evidence="3" id="KW-1185">Reference proteome</keyword>
<dbReference type="GeneID" id="7446125"/>